<evidence type="ECO:0000313" key="3">
    <source>
        <dbReference type="Proteomes" id="UP001501116"/>
    </source>
</evidence>
<proteinExistence type="predicted"/>
<evidence type="ECO:0000256" key="1">
    <source>
        <dbReference type="SAM" id="MobiDB-lite"/>
    </source>
</evidence>
<comment type="caution">
    <text evidence="2">The sequence shown here is derived from an EMBL/GenBank/DDBJ whole genome shotgun (WGS) entry which is preliminary data.</text>
</comment>
<feature type="compositionally biased region" description="Low complexity" evidence="1">
    <location>
        <begin position="46"/>
        <end position="59"/>
    </location>
</feature>
<feature type="region of interest" description="Disordered" evidence="1">
    <location>
        <begin position="1"/>
        <end position="67"/>
    </location>
</feature>
<keyword evidence="3" id="KW-1185">Reference proteome</keyword>
<evidence type="ECO:0000313" key="2">
    <source>
        <dbReference type="EMBL" id="GAA1984717.1"/>
    </source>
</evidence>
<sequence length="67" mass="7696">MPVRPRVPHVERAARLRPGTPDGMRVERERQPIPLERHPADPHHSLPNPTLGPGHPHTPGQHKHRHY</sequence>
<accession>A0ABN2SFG6</accession>
<gene>
    <name evidence="2" type="ORF">GCM10009754_72710</name>
</gene>
<name>A0ABN2SFG6_9PSEU</name>
<feature type="compositionally biased region" description="Basic and acidic residues" evidence="1">
    <location>
        <begin position="24"/>
        <end position="44"/>
    </location>
</feature>
<reference evidence="2 3" key="1">
    <citation type="journal article" date="2019" name="Int. J. Syst. Evol. Microbiol.">
        <title>The Global Catalogue of Microorganisms (GCM) 10K type strain sequencing project: providing services to taxonomists for standard genome sequencing and annotation.</title>
        <authorList>
            <consortium name="The Broad Institute Genomics Platform"/>
            <consortium name="The Broad Institute Genome Sequencing Center for Infectious Disease"/>
            <person name="Wu L."/>
            <person name="Ma J."/>
        </authorList>
    </citation>
    <scope>NUCLEOTIDE SEQUENCE [LARGE SCALE GENOMIC DNA]</scope>
    <source>
        <strain evidence="2 3">JCM 14545</strain>
    </source>
</reference>
<protein>
    <submittedName>
        <fullName evidence="2">Uncharacterized protein</fullName>
    </submittedName>
</protein>
<organism evidence="2 3">
    <name type="scientific">Amycolatopsis minnesotensis</name>
    <dbReference type="NCBI Taxonomy" id="337894"/>
    <lineage>
        <taxon>Bacteria</taxon>
        <taxon>Bacillati</taxon>
        <taxon>Actinomycetota</taxon>
        <taxon>Actinomycetes</taxon>
        <taxon>Pseudonocardiales</taxon>
        <taxon>Pseudonocardiaceae</taxon>
        <taxon>Amycolatopsis</taxon>
    </lineage>
</organism>
<dbReference type="Proteomes" id="UP001501116">
    <property type="component" value="Unassembled WGS sequence"/>
</dbReference>
<dbReference type="EMBL" id="BAAANN010000040">
    <property type="protein sequence ID" value="GAA1984717.1"/>
    <property type="molecule type" value="Genomic_DNA"/>
</dbReference>